<keyword evidence="2" id="KW-1185">Reference proteome</keyword>
<dbReference type="Proteomes" id="UP000482960">
    <property type="component" value="Unassembled WGS sequence"/>
</dbReference>
<evidence type="ECO:0000313" key="1">
    <source>
        <dbReference type="EMBL" id="GFJ89934.1"/>
    </source>
</evidence>
<organism evidence="1 2">
    <name type="scientific">Phytohabitans rumicis</name>
    <dbReference type="NCBI Taxonomy" id="1076125"/>
    <lineage>
        <taxon>Bacteria</taxon>
        <taxon>Bacillati</taxon>
        <taxon>Actinomycetota</taxon>
        <taxon>Actinomycetes</taxon>
        <taxon>Micromonosporales</taxon>
        <taxon>Micromonosporaceae</taxon>
    </lineage>
</organism>
<accession>A0A6V8L1D5</accession>
<reference evidence="1 2" key="1">
    <citation type="submission" date="2020-03" db="EMBL/GenBank/DDBJ databases">
        <title>Whole genome shotgun sequence of Phytohabitans rumicis NBRC 108638.</title>
        <authorList>
            <person name="Komaki H."/>
            <person name="Tamura T."/>
        </authorList>
    </citation>
    <scope>NUCLEOTIDE SEQUENCE [LARGE SCALE GENOMIC DNA]</scope>
    <source>
        <strain evidence="1 2">NBRC 108638</strain>
    </source>
</reference>
<proteinExistence type="predicted"/>
<dbReference type="AlphaFoldDB" id="A0A6V8L1D5"/>
<dbReference type="EMBL" id="BLPG01000001">
    <property type="protein sequence ID" value="GFJ89934.1"/>
    <property type="molecule type" value="Genomic_DNA"/>
</dbReference>
<comment type="caution">
    <text evidence="1">The sequence shown here is derived from an EMBL/GenBank/DDBJ whole genome shotgun (WGS) entry which is preliminary data.</text>
</comment>
<evidence type="ECO:0000313" key="2">
    <source>
        <dbReference type="Proteomes" id="UP000482960"/>
    </source>
</evidence>
<protein>
    <submittedName>
        <fullName evidence="1">Uncharacterized protein</fullName>
    </submittedName>
</protein>
<sequence>MATAVTKRATRGTGGMTFFLSAMDPRAKVKGSRDGLGAQGVWAAAGRPLIGNLTTVTSSLRGFTTLLVGLRLAAQTAADDAADSAANAFLVWEQMVGYARHVVHEHRGFFGYQRVAARTAAAKADGGRVRLSAHSGEQILGNQRTDGLLGNYTAPARVSGLVRPGFPVRLTPEAAAFVDDVYMPRLAQAWGREARDLVRALGQDSVSFDVRPNQRLAAVASLFDAGLGAAEARFYQRHLVQGGPSDPTSGRQVRFAAILGARLAESEQLSQAVIAQLAADADEGGWGT</sequence>
<gene>
    <name evidence="1" type="ORF">Prum_035760</name>
</gene>
<name>A0A6V8L1D5_9ACTN</name>
<reference evidence="1 2" key="2">
    <citation type="submission" date="2020-03" db="EMBL/GenBank/DDBJ databases">
        <authorList>
            <person name="Ichikawa N."/>
            <person name="Kimura A."/>
            <person name="Kitahashi Y."/>
            <person name="Uohara A."/>
        </authorList>
    </citation>
    <scope>NUCLEOTIDE SEQUENCE [LARGE SCALE GENOMIC DNA]</scope>
    <source>
        <strain evidence="1 2">NBRC 108638</strain>
    </source>
</reference>